<keyword evidence="4" id="KW-1185">Reference proteome</keyword>
<feature type="signal peptide" evidence="2">
    <location>
        <begin position="1"/>
        <end position="24"/>
    </location>
</feature>
<gene>
    <name evidence="3" type="ORF">SDJN03_23347</name>
</gene>
<evidence type="ECO:0000313" key="4">
    <source>
        <dbReference type="Proteomes" id="UP000685013"/>
    </source>
</evidence>
<keyword evidence="2" id="KW-0732">Signal</keyword>
<feature type="chain" id="PRO_5043921851" evidence="2">
    <location>
        <begin position="25"/>
        <end position="103"/>
    </location>
</feature>
<evidence type="ECO:0000313" key="3">
    <source>
        <dbReference type="EMBL" id="KAG6578899.1"/>
    </source>
</evidence>
<dbReference type="Proteomes" id="UP000685013">
    <property type="component" value="Chromosome 15"/>
</dbReference>
<proteinExistence type="predicted"/>
<name>A0AAV6MC52_9ROSI</name>
<evidence type="ECO:0000256" key="2">
    <source>
        <dbReference type="SAM" id="SignalP"/>
    </source>
</evidence>
<protein>
    <submittedName>
        <fullName evidence="3">Uncharacterized protein</fullName>
    </submittedName>
</protein>
<dbReference type="AlphaFoldDB" id="A0AAV6MC52"/>
<evidence type="ECO:0000256" key="1">
    <source>
        <dbReference type="SAM" id="MobiDB-lite"/>
    </source>
</evidence>
<dbReference type="EMBL" id="JAGKQH010000015">
    <property type="protein sequence ID" value="KAG6578899.1"/>
    <property type="molecule type" value="Genomic_DNA"/>
</dbReference>
<sequence length="103" mass="10825">MGYSTANLFIVILVASIALRPPSATTASAVVGPSPLPPPIYHSASGTLSFGRYIKISLEGKAGPVVENGEDESEPPPPSSKVRRGPRRPWPKKPVAKSPPPPF</sequence>
<comment type="caution">
    <text evidence="3">The sequence shown here is derived from an EMBL/GenBank/DDBJ whole genome shotgun (WGS) entry which is preliminary data.</text>
</comment>
<organism evidence="3 4">
    <name type="scientific">Cucurbita argyrosperma subsp. sororia</name>
    <dbReference type="NCBI Taxonomy" id="37648"/>
    <lineage>
        <taxon>Eukaryota</taxon>
        <taxon>Viridiplantae</taxon>
        <taxon>Streptophyta</taxon>
        <taxon>Embryophyta</taxon>
        <taxon>Tracheophyta</taxon>
        <taxon>Spermatophyta</taxon>
        <taxon>Magnoliopsida</taxon>
        <taxon>eudicotyledons</taxon>
        <taxon>Gunneridae</taxon>
        <taxon>Pentapetalae</taxon>
        <taxon>rosids</taxon>
        <taxon>fabids</taxon>
        <taxon>Cucurbitales</taxon>
        <taxon>Cucurbitaceae</taxon>
        <taxon>Cucurbiteae</taxon>
        <taxon>Cucurbita</taxon>
    </lineage>
</organism>
<reference evidence="3 4" key="1">
    <citation type="journal article" date="2021" name="Hortic Res">
        <title>The domestication of Cucurbita argyrosperma as revealed by the genome of its wild relative.</title>
        <authorList>
            <person name="Barrera-Redondo J."/>
            <person name="Sanchez-de la Vega G."/>
            <person name="Aguirre-Liguori J.A."/>
            <person name="Castellanos-Morales G."/>
            <person name="Gutierrez-Guerrero Y.T."/>
            <person name="Aguirre-Dugua X."/>
            <person name="Aguirre-Planter E."/>
            <person name="Tenaillon M.I."/>
            <person name="Lira-Saade R."/>
            <person name="Eguiarte L.E."/>
        </authorList>
    </citation>
    <scope>NUCLEOTIDE SEQUENCE [LARGE SCALE GENOMIC DNA]</scope>
    <source>
        <strain evidence="3">JBR-2021</strain>
    </source>
</reference>
<feature type="compositionally biased region" description="Basic residues" evidence="1">
    <location>
        <begin position="81"/>
        <end position="95"/>
    </location>
</feature>
<feature type="non-terminal residue" evidence="3">
    <location>
        <position position="1"/>
    </location>
</feature>
<feature type="region of interest" description="Disordered" evidence="1">
    <location>
        <begin position="64"/>
        <end position="103"/>
    </location>
</feature>
<accession>A0AAV6MC52</accession>